<dbReference type="AlphaFoldDB" id="A0A8S3S2T6"/>
<dbReference type="PANTHER" id="PTHR22923">
    <property type="entry name" value="CEREBELLIN-RELATED"/>
    <property type="match status" value="1"/>
</dbReference>
<evidence type="ECO:0000256" key="2">
    <source>
        <dbReference type="ARBA" id="ARBA00022525"/>
    </source>
</evidence>
<keyword evidence="8" id="KW-1185">Reference proteome</keyword>
<comment type="subcellular location">
    <subcellularLocation>
        <location evidence="1">Secreted</location>
    </subcellularLocation>
</comment>
<evidence type="ECO:0000313" key="8">
    <source>
        <dbReference type="Proteomes" id="UP000683360"/>
    </source>
</evidence>
<dbReference type="OrthoDB" id="6143300at2759"/>
<dbReference type="Pfam" id="PF00386">
    <property type="entry name" value="C1q"/>
    <property type="match status" value="1"/>
</dbReference>
<organism evidence="7 8">
    <name type="scientific">Mytilus edulis</name>
    <name type="common">Blue mussel</name>
    <dbReference type="NCBI Taxonomy" id="6550"/>
    <lineage>
        <taxon>Eukaryota</taxon>
        <taxon>Metazoa</taxon>
        <taxon>Spiralia</taxon>
        <taxon>Lophotrochozoa</taxon>
        <taxon>Mollusca</taxon>
        <taxon>Bivalvia</taxon>
        <taxon>Autobranchia</taxon>
        <taxon>Pteriomorphia</taxon>
        <taxon>Mytilida</taxon>
        <taxon>Mytiloidea</taxon>
        <taxon>Mytilidae</taxon>
        <taxon>Mytilinae</taxon>
        <taxon>Mytilus</taxon>
    </lineage>
</organism>
<feature type="signal peptide" evidence="5">
    <location>
        <begin position="1"/>
        <end position="17"/>
    </location>
</feature>
<reference evidence="7" key="1">
    <citation type="submission" date="2021-03" db="EMBL/GenBank/DDBJ databases">
        <authorList>
            <person name="Bekaert M."/>
        </authorList>
    </citation>
    <scope>NUCLEOTIDE SEQUENCE</scope>
</reference>
<dbReference type="InterPro" id="IPR008983">
    <property type="entry name" value="Tumour_necrosis_fac-like_dom"/>
</dbReference>
<protein>
    <recommendedName>
        <fullName evidence="6">C1q domain-containing protein</fullName>
    </recommendedName>
</protein>
<keyword evidence="4" id="KW-0175">Coiled coil</keyword>
<dbReference type="PANTHER" id="PTHR22923:SF113">
    <property type="entry name" value="COMPLEMENT C1Q-LIKE PROTEIN 4"/>
    <property type="match status" value="1"/>
</dbReference>
<dbReference type="InterPro" id="IPR001073">
    <property type="entry name" value="C1q_dom"/>
</dbReference>
<feature type="chain" id="PRO_5035795885" description="C1q domain-containing protein" evidence="5">
    <location>
        <begin position="18"/>
        <end position="207"/>
    </location>
</feature>
<dbReference type="SUPFAM" id="SSF49842">
    <property type="entry name" value="TNF-like"/>
    <property type="match status" value="1"/>
</dbReference>
<feature type="coiled-coil region" evidence="4">
    <location>
        <begin position="17"/>
        <end position="44"/>
    </location>
</feature>
<proteinExistence type="predicted"/>
<dbReference type="InterPro" id="IPR050822">
    <property type="entry name" value="Cerebellin_Synaptic_Org"/>
</dbReference>
<evidence type="ECO:0000256" key="4">
    <source>
        <dbReference type="SAM" id="Coils"/>
    </source>
</evidence>
<feature type="domain" description="C1q" evidence="6">
    <location>
        <begin position="70"/>
        <end position="207"/>
    </location>
</feature>
<evidence type="ECO:0000313" key="7">
    <source>
        <dbReference type="EMBL" id="CAG2212680.1"/>
    </source>
</evidence>
<dbReference type="PROSITE" id="PS50871">
    <property type="entry name" value="C1Q"/>
    <property type="match status" value="1"/>
</dbReference>
<dbReference type="Proteomes" id="UP000683360">
    <property type="component" value="Unassembled WGS sequence"/>
</dbReference>
<gene>
    <name evidence="7" type="ORF">MEDL_26665</name>
</gene>
<sequence>MIFRGLLLLCLIGICLASEEVIQNQQLLARIEALERTIEKLSISDNCAKALSTKCKGNDSERLNKRLEVNSATPVAFSAYINHFVSNVAIGAVIPFEKVTTNEGNAFNGGTGIFTCPKSGLYLFMWNIMVDHGYSTQINLIVYGAIHRWSHATAINSGYTNAANQDLVRLNEGDNVWIANERTSGEIHPIILLFQEFYYLYKKIIHN</sequence>
<dbReference type="SMART" id="SM00110">
    <property type="entry name" value="C1Q"/>
    <property type="match status" value="1"/>
</dbReference>
<dbReference type="PRINTS" id="PR00007">
    <property type="entry name" value="COMPLEMNTC1Q"/>
</dbReference>
<accession>A0A8S3S2T6</accession>
<dbReference type="EMBL" id="CAJPWZ010001310">
    <property type="protein sequence ID" value="CAG2212680.1"/>
    <property type="molecule type" value="Genomic_DNA"/>
</dbReference>
<keyword evidence="2" id="KW-0964">Secreted</keyword>
<evidence type="ECO:0000256" key="1">
    <source>
        <dbReference type="ARBA" id="ARBA00004613"/>
    </source>
</evidence>
<evidence type="ECO:0000256" key="5">
    <source>
        <dbReference type="SAM" id="SignalP"/>
    </source>
</evidence>
<evidence type="ECO:0000256" key="3">
    <source>
        <dbReference type="ARBA" id="ARBA00022729"/>
    </source>
</evidence>
<dbReference type="GO" id="GO:0005576">
    <property type="term" value="C:extracellular region"/>
    <property type="evidence" value="ECO:0007669"/>
    <property type="project" value="UniProtKB-SubCell"/>
</dbReference>
<dbReference type="Gene3D" id="2.60.120.40">
    <property type="match status" value="1"/>
</dbReference>
<comment type="caution">
    <text evidence="7">The sequence shown here is derived from an EMBL/GenBank/DDBJ whole genome shotgun (WGS) entry which is preliminary data.</text>
</comment>
<evidence type="ECO:0000259" key="6">
    <source>
        <dbReference type="PROSITE" id="PS50871"/>
    </source>
</evidence>
<keyword evidence="3 5" id="KW-0732">Signal</keyword>
<name>A0A8S3S2T6_MYTED</name>